<gene>
    <name evidence="1" type="ORF">Slin15195_G038350</name>
</gene>
<accession>A0A9Q9ATM1</accession>
<protein>
    <submittedName>
        <fullName evidence="1">Uncharacterized protein</fullName>
    </submittedName>
</protein>
<dbReference type="EMBL" id="CP099420">
    <property type="protein sequence ID" value="USW50516.1"/>
    <property type="molecule type" value="Genomic_DNA"/>
</dbReference>
<organism evidence="1 2">
    <name type="scientific">Septoria linicola</name>
    <dbReference type="NCBI Taxonomy" id="215465"/>
    <lineage>
        <taxon>Eukaryota</taxon>
        <taxon>Fungi</taxon>
        <taxon>Dikarya</taxon>
        <taxon>Ascomycota</taxon>
        <taxon>Pezizomycotina</taxon>
        <taxon>Dothideomycetes</taxon>
        <taxon>Dothideomycetidae</taxon>
        <taxon>Mycosphaerellales</taxon>
        <taxon>Mycosphaerellaceae</taxon>
        <taxon>Septoria</taxon>
    </lineage>
</organism>
<proteinExistence type="predicted"/>
<reference evidence="1" key="1">
    <citation type="submission" date="2022-06" db="EMBL/GenBank/DDBJ databases">
        <title>Complete genome sequences of two strains of the flax pathogen Septoria linicola.</title>
        <authorList>
            <person name="Lapalu N."/>
            <person name="Simon A."/>
            <person name="Demenou B."/>
            <person name="Paumier D."/>
            <person name="Guillot M.-P."/>
            <person name="Gout L."/>
            <person name="Valade R."/>
        </authorList>
    </citation>
    <scope>NUCLEOTIDE SEQUENCE</scope>
    <source>
        <strain evidence="1">SE15195</strain>
    </source>
</reference>
<dbReference type="Proteomes" id="UP001056384">
    <property type="component" value="Chromosome 3"/>
</dbReference>
<sequence length="150" mass="17334">MSRTQEKPVFGPPETRSIFVRKWLYRFEKLAERFRNLELETEDAGMNLANHTLDATDMVISYRRQAKTLGFMNVSLPAPSTPFHQQERGENEDDETLLSRIIKDIEGEVNRGLDVDTRLRANFKVDSKKDKAAQIMDQAMERTLLAQMEG</sequence>
<keyword evidence="2" id="KW-1185">Reference proteome</keyword>
<evidence type="ECO:0000313" key="1">
    <source>
        <dbReference type="EMBL" id="USW50516.1"/>
    </source>
</evidence>
<dbReference type="AlphaFoldDB" id="A0A9Q9ATM1"/>
<evidence type="ECO:0000313" key="2">
    <source>
        <dbReference type="Proteomes" id="UP001056384"/>
    </source>
</evidence>
<name>A0A9Q9ATM1_9PEZI</name>